<protein>
    <submittedName>
        <fullName evidence="2">Uncharacterized protein</fullName>
    </submittedName>
</protein>
<evidence type="ECO:0000313" key="2">
    <source>
        <dbReference type="EMBL" id="JAS33876.1"/>
    </source>
</evidence>
<evidence type="ECO:0000256" key="1">
    <source>
        <dbReference type="SAM" id="MobiDB-lite"/>
    </source>
</evidence>
<proteinExistence type="predicted"/>
<sequence>LLELPNRLVNPETIFHNHENKFNPEITYNRESRIFTEPFSSKRSNDFILAPNFSAPLPEYEIFNEPLILYDYFPLQSQHTNNNNPNTYLPMEQPKDKFNDGLFLTENFLNHDITDFNLSEARYPRHQLDNIFLPAGSVNLSETSQIDFPKPGEELRFSPEDVSNYIERPDMNLRENRLEDRFLPKRNSNSMEASRNDITDPNAFNSLYEGVSSLIGRPEDRILSTPLLEERLHYNNHIGGHRNDLKDPNHLNYLSESVSSHKELPVFNIREDRVLSTPPQEERLPPKRNNHQKGAHHDVTDPNNFNSLSEGGFSQDERPEFRLHEDRTLSNSPQEERLSLKQNNNHMGIPRNDLKEPNQFNSLSEGFFSQNERPELNLRDNKALSAPPQEERLPSKRNNRNNNHIGAPRNDLQDPNDFHSLSEGGFSQNERPELNLRDNKALSAPPQEERLPSKRNNRNNNHIGAPRKDSLLKETIEIITI</sequence>
<gene>
    <name evidence="2" type="ORF">g.1290</name>
</gene>
<feature type="compositionally biased region" description="Basic and acidic residues" evidence="1">
    <location>
        <begin position="430"/>
        <end position="440"/>
    </location>
</feature>
<dbReference type="AlphaFoldDB" id="A0A1B6E7I6"/>
<feature type="non-terminal residue" evidence="2">
    <location>
        <position position="1"/>
    </location>
</feature>
<dbReference type="EMBL" id="GEDC01003422">
    <property type="protein sequence ID" value="JAS33876.1"/>
    <property type="molecule type" value="Transcribed_RNA"/>
</dbReference>
<feature type="compositionally biased region" description="Basic and acidic residues" evidence="1">
    <location>
        <begin position="315"/>
        <end position="339"/>
    </location>
</feature>
<accession>A0A1B6E7I6</accession>
<name>A0A1B6E7I6_9HEMI</name>
<organism evidence="2">
    <name type="scientific">Clastoptera arizonana</name>
    <name type="common">Arizona spittle bug</name>
    <dbReference type="NCBI Taxonomy" id="38151"/>
    <lineage>
        <taxon>Eukaryota</taxon>
        <taxon>Metazoa</taxon>
        <taxon>Ecdysozoa</taxon>
        <taxon>Arthropoda</taxon>
        <taxon>Hexapoda</taxon>
        <taxon>Insecta</taxon>
        <taxon>Pterygota</taxon>
        <taxon>Neoptera</taxon>
        <taxon>Paraneoptera</taxon>
        <taxon>Hemiptera</taxon>
        <taxon>Auchenorrhyncha</taxon>
        <taxon>Cercopoidea</taxon>
        <taxon>Clastopteridae</taxon>
        <taxon>Clastoptera</taxon>
    </lineage>
</organism>
<feature type="compositionally biased region" description="Basic and acidic residues" evidence="1">
    <location>
        <begin position="269"/>
        <end position="285"/>
    </location>
</feature>
<feature type="region of interest" description="Disordered" evidence="1">
    <location>
        <begin position="269"/>
        <end position="468"/>
    </location>
</feature>
<feature type="compositionally biased region" description="Basic and acidic residues" evidence="1">
    <location>
        <begin position="372"/>
        <end position="382"/>
    </location>
</feature>
<reference evidence="2" key="1">
    <citation type="submission" date="2015-12" db="EMBL/GenBank/DDBJ databases">
        <title>De novo transcriptome assembly of four potential Pierce s Disease insect vectors from Arizona vineyards.</title>
        <authorList>
            <person name="Tassone E.E."/>
        </authorList>
    </citation>
    <scope>NUCLEOTIDE SEQUENCE</scope>
</reference>
<feature type="compositionally biased region" description="Polar residues" evidence="1">
    <location>
        <begin position="358"/>
        <end position="371"/>
    </location>
</feature>